<proteinExistence type="predicted"/>
<comment type="caution">
    <text evidence="2">The sequence shown here is derived from an EMBL/GenBank/DDBJ whole genome shotgun (WGS) entry which is preliminary data.</text>
</comment>
<organism evidence="2 3">
    <name type="scientific">Segatella copri</name>
    <dbReference type="NCBI Taxonomy" id="165179"/>
    <lineage>
        <taxon>Bacteria</taxon>
        <taxon>Pseudomonadati</taxon>
        <taxon>Bacteroidota</taxon>
        <taxon>Bacteroidia</taxon>
        <taxon>Bacteroidales</taxon>
        <taxon>Prevotellaceae</taxon>
        <taxon>Segatella</taxon>
    </lineage>
</organism>
<evidence type="ECO:0000313" key="2">
    <source>
        <dbReference type="EMBL" id="MQP13721.1"/>
    </source>
</evidence>
<dbReference type="InterPro" id="IPR009003">
    <property type="entry name" value="Peptidase_S1_PA"/>
</dbReference>
<accession>A0A6G1VM47</accession>
<name>A0A6G1VM47_9BACT</name>
<dbReference type="SUPFAM" id="SSF50494">
    <property type="entry name" value="Trypsin-like serine proteases"/>
    <property type="match status" value="1"/>
</dbReference>
<sequence>MKRINMILMGLMLGASSLFAQPGSVQKAAKSVFTLTTFNKDGNIISSTQGVFIDNKGTAIGTFKPFIGAVKATIVDASGKSMDVDAILGADELYDVAKFRVLGHTTAANIATAESPAGSKVWLVPYSIKKSPFQQEDIASVEKFKETYNYYIFSNTVPDNAVGCPFVNKSGQVIGIMHSNGQVTAIDANYAKELKVTGLSTLDAALRQTGIRTALPDTEQEAITMMTLNKSQVTRDIYGKYADEFMAKFPASAFGYKEKATILVDKNEFAEAAKCMEDGIKKSSAKDEAHSNYSDVIYQKLIYKGDSAYTAWTYDKAIEEAQKAYAINANPVYQHQEARIIFTKGNYQKAYDMFIALTKTSVKNPEIFLEAAQAKIQLKAPATEIKVLLDSAVNEAKNSGTMAGPYYLARGDFQAEQGEYRSAIADYNMYDSIARPVNPAFFYARYKAETKLRMWQPALIDIARTCYLAPNEPTYFAEWASLDLRVKRYAEGISAAKHCIEIAPEYADGYLLLGLLQMENKQKEEARKNLEKAKELGDTRAEGYLKKLK</sequence>
<dbReference type="SUPFAM" id="SSF48452">
    <property type="entry name" value="TPR-like"/>
    <property type="match status" value="2"/>
</dbReference>
<dbReference type="RefSeq" id="WP_153102932.1">
    <property type="nucleotide sequence ID" value="NZ_VZAH01000047.1"/>
</dbReference>
<feature type="signal peptide" evidence="1">
    <location>
        <begin position="1"/>
        <end position="20"/>
    </location>
</feature>
<dbReference type="Gene3D" id="1.25.40.10">
    <property type="entry name" value="Tetratricopeptide repeat domain"/>
    <property type="match status" value="2"/>
</dbReference>
<evidence type="ECO:0000313" key="3">
    <source>
        <dbReference type="Proteomes" id="UP000477980"/>
    </source>
</evidence>
<protein>
    <submittedName>
        <fullName evidence="2">Tetratricopeptide repeat protein</fullName>
    </submittedName>
</protein>
<dbReference type="Gene3D" id="2.40.10.120">
    <property type="match status" value="1"/>
</dbReference>
<gene>
    <name evidence="2" type="ORF">F7D25_04695</name>
</gene>
<feature type="chain" id="PRO_5026227866" evidence="1">
    <location>
        <begin position="21"/>
        <end position="549"/>
    </location>
</feature>
<dbReference type="InterPro" id="IPR011990">
    <property type="entry name" value="TPR-like_helical_dom_sf"/>
</dbReference>
<dbReference type="EMBL" id="VZAH01000047">
    <property type="protein sequence ID" value="MQP13721.1"/>
    <property type="molecule type" value="Genomic_DNA"/>
</dbReference>
<evidence type="ECO:0000256" key="1">
    <source>
        <dbReference type="SAM" id="SignalP"/>
    </source>
</evidence>
<keyword evidence="1" id="KW-0732">Signal</keyword>
<reference evidence="2 3" key="1">
    <citation type="submission" date="2019-09" db="EMBL/GenBank/DDBJ databases">
        <title>Distinct polysaccharide growth profiles of human intestinal Prevotella copri isolates.</title>
        <authorList>
            <person name="Fehlner-Peach H."/>
            <person name="Magnabosco C."/>
            <person name="Raghavan V."/>
            <person name="Scher J.U."/>
            <person name="Tett A."/>
            <person name="Cox L.M."/>
            <person name="Gottsegen C."/>
            <person name="Watters A."/>
            <person name="Wiltshire- Gordon J.D."/>
            <person name="Segata N."/>
            <person name="Bonneau R."/>
            <person name="Littman D.R."/>
        </authorList>
    </citation>
    <scope>NUCLEOTIDE SEQUENCE [LARGE SCALE GENOMIC DNA]</scope>
    <source>
        <strain evidence="3">iAA917</strain>
    </source>
</reference>
<dbReference type="AlphaFoldDB" id="A0A6G1VM47"/>
<dbReference type="Proteomes" id="UP000477980">
    <property type="component" value="Unassembled WGS sequence"/>
</dbReference>